<protein>
    <submittedName>
        <fullName evidence="1">Uncharacterized protein</fullName>
    </submittedName>
</protein>
<accession>B1YDJ6</accession>
<organism evidence="1 2">
    <name type="scientific">Pyrobaculum neutrophilum (strain DSM 2338 / JCM 9278 / NBRC 100436 / V24Sta)</name>
    <name type="common">Thermoproteus neutrophilus</name>
    <dbReference type="NCBI Taxonomy" id="444157"/>
    <lineage>
        <taxon>Archaea</taxon>
        <taxon>Thermoproteota</taxon>
        <taxon>Thermoprotei</taxon>
        <taxon>Thermoproteales</taxon>
        <taxon>Thermoproteaceae</taxon>
        <taxon>Pyrobaculum</taxon>
    </lineage>
</organism>
<dbReference type="AlphaFoldDB" id="B1YDJ6"/>
<evidence type="ECO:0000313" key="1">
    <source>
        <dbReference type="EMBL" id="ACB39859.1"/>
    </source>
</evidence>
<dbReference type="STRING" id="444157.Tneu_0922"/>
<name>B1YDJ6_PYRNV</name>
<dbReference type="Proteomes" id="UP000001694">
    <property type="component" value="Chromosome"/>
</dbReference>
<reference evidence="1" key="1">
    <citation type="submission" date="2008-03" db="EMBL/GenBank/DDBJ databases">
        <title>Complete sequence of Thermoproteus neutrophilus V24Sta.</title>
        <authorList>
            <consortium name="US DOE Joint Genome Institute"/>
            <person name="Copeland A."/>
            <person name="Lucas S."/>
            <person name="Lapidus A."/>
            <person name="Glavina del Rio T."/>
            <person name="Dalin E."/>
            <person name="Tice H."/>
            <person name="Bruce D."/>
            <person name="Goodwin L."/>
            <person name="Pitluck S."/>
            <person name="Sims D."/>
            <person name="Brettin T."/>
            <person name="Detter J.C."/>
            <person name="Han C."/>
            <person name="Kuske C.R."/>
            <person name="Schmutz J."/>
            <person name="Larimer F."/>
            <person name="Land M."/>
            <person name="Hauser L."/>
            <person name="Kyrpides N."/>
            <person name="Mikhailova N."/>
            <person name="Biddle J.F."/>
            <person name="Zhang Z."/>
            <person name="Fitz-Gibbon S.T."/>
            <person name="Lowe T.M."/>
            <person name="Saltikov C."/>
            <person name="House C.H."/>
            <person name="Richardson P."/>
        </authorList>
    </citation>
    <scope>NUCLEOTIDE SEQUENCE [LARGE SCALE GENOMIC DNA]</scope>
    <source>
        <strain evidence="1">V24Sta</strain>
    </source>
</reference>
<gene>
    <name evidence="1" type="ordered locus">Tneu_0922</name>
</gene>
<dbReference type="eggNOG" id="arCOG07065">
    <property type="taxonomic scope" value="Archaea"/>
</dbReference>
<dbReference type="RefSeq" id="WP_012350279.1">
    <property type="nucleotide sequence ID" value="NC_010525.1"/>
</dbReference>
<evidence type="ECO:0000313" key="2">
    <source>
        <dbReference type="Proteomes" id="UP000001694"/>
    </source>
</evidence>
<dbReference type="EMBL" id="CP001014">
    <property type="protein sequence ID" value="ACB39859.1"/>
    <property type="molecule type" value="Genomic_DNA"/>
</dbReference>
<dbReference type="HOGENOM" id="CLU_184186_0_0_2"/>
<keyword evidence="2" id="KW-1185">Reference proteome</keyword>
<dbReference type="OrthoDB" id="28148at2157"/>
<dbReference type="GeneID" id="6164603"/>
<proteinExistence type="predicted"/>
<dbReference type="KEGG" id="tne:Tneu_0922"/>
<sequence>MEHRVVFIFRKCPPSHLLKLRWWGYDVASLEACPDVETVSDLGRYIRGRFVIVVGDRELAEELGVAYAAVEEVERFLAWLSRELPPAFKPYLQ</sequence>